<dbReference type="EMBL" id="CALNXJ010000036">
    <property type="protein sequence ID" value="CAH3142157.1"/>
    <property type="molecule type" value="Genomic_DNA"/>
</dbReference>
<reference evidence="1 2" key="1">
    <citation type="submission" date="2022-05" db="EMBL/GenBank/DDBJ databases">
        <authorList>
            <consortium name="Genoscope - CEA"/>
            <person name="William W."/>
        </authorList>
    </citation>
    <scope>NUCLEOTIDE SEQUENCE [LARGE SCALE GENOMIC DNA]</scope>
</reference>
<comment type="caution">
    <text evidence="1">The sequence shown here is derived from an EMBL/GenBank/DDBJ whole genome shotgun (WGS) entry which is preliminary data.</text>
</comment>
<proteinExistence type="predicted"/>
<keyword evidence="2" id="KW-1185">Reference proteome</keyword>
<dbReference type="Proteomes" id="UP001159428">
    <property type="component" value="Unassembled WGS sequence"/>
</dbReference>
<protein>
    <submittedName>
        <fullName evidence="1">Uncharacterized protein</fullName>
    </submittedName>
</protein>
<feature type="non-terminal residue" evidence="1">
    <location>
        <position position="1"/>
    </location>
</feature>
<accession>A0AAU9XA59</accession>
<name>A0AAU9XA59_9CNID</name>
<sequence length="158" mass="18023">DHQLWEQLQSNGIKCRSQLENRSIQSYATASKFWSKVELGEKHLSDVEFLVISNKGRPILGRKTAMQLEVLAIKVPESKVNLVESEFQELFSDKVGKLTNYSVELHLKPDAKFVAQPCRHVPYSLHSKIEEKLTELEDMDISERVEGPTPCQPDCCHS</sequence>
<gene>
    <name evidence="1" type="ORF">PMEA_00019976</name>
</gene>
<evidence type="ECO:0000313" key="1">
    <source>
        <dbReference type="EMBL" id="CAH3142157.1"/>
    </source>
</evidence>
<dbReference type="AlphaFoldDB" id="A0AAU9XA59"/>
<evidence type="ECO:0000313" key="2">
    <source>
        <dbReference type="Proteomes" id="UP001159428"/>
    </source>
</evidence>
<organism evidence="1 2">
    <name type="scientific">Pocillopora meandrina</name>
    <dbReference type="NCBI Taxonomy" id="46732"/>
    <lineage>
        <taxon>Eukaryota</taxon>
        <taxon>Metazoa</taxon>
        <taxon>Cnidaria</taxon>
        <taxon>Anthozoa</taxon>
        <taxon>Hexacorallia</taxon>
        <taxon>Scleractinia</taxon>
        <taxon>Astrocoeniina</taxon>
        <taxon>Pocilloporidae</taxon>
        <taxon>Pocillopora</taxon>
    </lineage>
</organism>